<comment type="caution">
    <text evidence="1">The sequence shown here is derived from an EMBL/GenBank/DDBJ whole genome shotgun (WGS) entry which is preliminary data.</text>
</comment>
<gene>
    <name evidence="1" type="ORF">Asi03nite_62960</name>
</gene>
<evidence type="ECO:0000313" key="2">
    <source>
        <dbReference type="Proteomes" id="UP000629619"/>
    </source>
</evidence>
<dbReference type="PANTHER" id="PTHR35526">
    <property type="entry name" value="ANTI-SIGMA-F FACTOR RSBW-RELATED"/>
    <property type="match status" value="1"/>
</dbReference>
<sequence>MGASPPHLQDETEPSVSVRVDFAADAAVSLLTVCGAWDDELRRNTFATLRRCFTEHPDALIVDLSRLLDPRSESMPVWTTARTVAAALQPPMHLALCVPPDLPLADRMQGLDTGRFLPIYAKVRQARVAVAGRIPQGARITVTLRPDTDAPITARNLVSDACLEWGLAHLLHPARLVISELVTNAVEHAGTEIQVAVVRRGAGLHLSVADGSVALPRLVRPARQRPGLPLDERGHGLQAVDGTAELWGAMPTPDGKVVWATVRARRTAA</sequence>
<dbReference type="EMBL" id="BOMW01000067">
    <property type="protein sequence ID" value="GIF08758.1"/>
    <property type="molecule type" value="Genomic_DNA"/>
</dbReference>
<dbReference type="AlphaFoldDB" id="A0A919NCQ7"/>
<dbReference type="InterPro" id="IPR050267">
    <property type="entry name" value="Anti-sigma-factor_SerPK"/>
</dbReference>
<dbReference type="Proteomes" id="UP000629619">
    <property type="component" value="Unassembled WGS sequence"/>
</dbReference>
<proteinExistence type="predicted"/>
<organism evidence="1 2">
    <name type="scientific">Actinoplanes siamensis</name>
    <dbReference type="NCBI Taxonomy" id="1223317"/>
    <lineage>
        <taxon>Bacteria</taxon>
        <taxon>Bacillati</taxon>
        <taxon>Actinomycetota</taxon>
        <taxon>Actinomycetes</taxon>
        <taxon>Micromonosporales</taxon>
        <taxon>Micromonosporaceae</taxon>
        <taxon>Actinoplanes</taxon>
    </lineage>
</organism>
<dbReference type="Gene3D" id="3.30.565.10">
    <property type="entry name" value="Histidine kinase-like ATPase, C-terminal domain"/>
    <property type="match status" value="1"/>
</dbReference>
<reference evidence="1" key="1">
    <citation type="submission" date="2021-01" db="EMBL/GenBank/DDBJ databases">
        <title>Whole genome shotgun sequence of Actinoplanes siamensis NBRC 109076.</title>
        <authorList>
            <person name="Komaki H."/>
            <person name="Tamura T."/>
        </authorList>
    </citation>
    <scope>NUCLEOTIDE SEQUENCE</scope>
    <source>
        <strain evidence="1">NBRC 109076</strain>
    </source>
</reference>
<protein>
    <recommendedName>
        <fullName evidence="3">Anti-sigma regulatory factor (Ser/Thr protein kinase)</fullName>
    </recommendedName>
</protein>
<dbReference type="RefSeq" id="WP_203684104.1">
    <property type="nucleotide sequence ID" value="NZ_BOMW01000067.1"/>
</dbReference>
<dbReference type="CDD" id="cd16936">
    <property type="entry name" value="HATPase_RsbW-like"/>
    <property type="match status" value="1"/>
</dbReference>
<evidence type="ECO:0008006" key="3">
    <source>
        <dbReference type="Google" id="ProtNLM"/>
    </source>
</evidence>
<dbReference type="PANTHER" id="PTHR35526:SF3">
    <property type="entry name" value="ANTI-SIGMA-F FACTOR RSBW"/>
    <property type="match status" value="1"/>
</dbReference>
<name>A0A919NCQ7_9ACTN</name>
<accession>A0A919NCQ7</accession>
<dbReference type="InterPro" id="IPR036890">
    <property type="entry name" value="HATPase_C_sf"/>
</dbReference>
<keyword evidence="2" id="KW-1185">Reference proteome</keyword>
<dbReference type="SUPFAM" id="SSF55874">
    <property type="entry name" value="ATPase domain of HSP90 chaperone/DNA topoisomerase II/histidine kinase"/>
    <property type="match status" value="1"/>
</dbReference>
<evidence type="ECO:0000313" key="1">
    <source>
        <dbReference type="EMBL" id="GIF08758.1"/>
    </source>
</evidence>